<dbReference type="AlphaFoldDB" id="A0A5B7JZD7"/>
<evidence type="ECO:0000313" key="1">
    <source>
        <dbReference type="EMBL" id="MPD01503.1"/>
    </source>
</evidence>
<gene>
    <name evidence="1" type="ORF">E2C01_097035</name>
</gene>
<proteinExistence type="predicted"/>
<comment type="caution">
    <text evidence="1">The sequence shown here is derived from an EMBL/GenBank/DDBJ whole genome shotgun (WGS) entry which is preliminary data.</text>
</comment>
<evidence type="ECO:0000313" key="2">
    <source>
        <dbReference type="Proteomes" id="UP000324222"/>
    </source>
</evidence>
<organism evidence="1 2">
    <name type="scientific">Portunus trituberculatus</name>
    <name type="common">Swimming crab</name>
    <name type="synonym">Neptunus trituberculatus</name>
    <dbReference type="NCBI Taxonomy" id="210409"/>
    <lineage>
        <taxon>Eukaryota</taxon>
        <taxon>Metazoa</taxon>
        <taxon>Ecdysozoa</taxon>
        <taxon>Arthropoda</taxon>
        <taxon>Crustacea</taxon>
        <taxon>Multicrustacea</taxon>
        <taxon>Malacostraca</taxon>
        <taxon>Eumalacostraca</taxon>
        <taxon>Eucarida</taxon>
        <taxon>Decapoda</taxon>
        <taxon>Pleocyemata</taxon>
        <taxon>Brachyura</taxon>
        <taxon>Eubrachyura</taxon>
        <taxon>Portunoidea</taxon>
        <taxon>Portunidae</taxon>
        <taxon>Portuninae</taxon>
        <taxon>Portunus</taxon>
    </lineage>
</organism>
<dbReference type="EMBL" id="VSRR010127412">
    <property type="protein sequence ID" value="MPD01503.1"/>
    <property type="molecule type" value="Genomic_DNA"/>
</dbReference>
<protein>
    <submittedName>
        <fullName evidence="1">Uncharacterized protein</fullName>
    </submittedName>
</protein>
<keyword evidence="2" id="KW-1185">Reference proteome</keyword>
<dbReference type="Proteomes" id="UP000324222">
    <property type="component" value="Unassembled WGS sequence"/>
</dbReference>
<accession>A0A5B7JZD7</accession>
<reference evidence="1 2" key="1">
    <citation type="submission" date="2019-05" db="EMBL/GenBank/DDBJ databases">
        <title>Another draft genome of Portunus trituberculatus and its Hox gene families provides insights of decapod evolution.</title>
        <authorList>
            <person name="Jeong J.-H."/>
            <person name="Song I."/>
            <person name="Kim S."/>
            <person name="Choi T."/>
            <person name="Kim D."/>
            <person name="Ryu S."/>
            <person name="Kim W."/>
        </authorList>
    </citation>
    <scope>NUCLEOTIDE SEQUENCE [LARGE SCALE GENOMIC DNA]</scope>
    <source>
        <tissue evidence="1">Muscle</tissue>
    </source>
</reference>
<sequence length="96" mass="10770">MFIKRGHRGTVEPCVLWGPRGLQAHGFKSCPRSECRLAFLTRGKDFLAELGALLDIGSSGTPPPDLETQRARSCISEPKFFPLCPVPHLQYRIQNY</sequence>
<name>A0A5B7JZD7_PORTR</name>